<dbReference type="RefSeq" id="WP_027295487.1">
    <property type="nucleotide sequence ID" value="NZ_CABMJZ010000132.1"/>
</dbReference>
<dbReference type="PANTHER" id="PTHR40396">
    <property type="entry name" value="ATPASE-LIKE PROTEIN"/>
    <property type="match status" value="1"/>
</dbReference>
<evidence type="ECO:0000313" key="2">
    <source>
        <dbReference type="Proteomes" id="UP000306509"/>
    </source>
</evidence>
<gene>
    <name evidence="1" type="ORF">DSM106044_01680</name>
</gene>
<dbReference type="Gene3D" id="3.40.50.300">
    <property type="entry name" value="P-loop containing nucleotide triphosphate hydrolases"/>
    <property type="match status" value="1"/>
</dbReference>
<dbReference type="PANTHER" id="PTHR40396:SF1">
    <property type="entry name" value="ATPASE AAA-TYPE CORE DOMAIN-CONTAINING PROTEIN"/>
    <property type="match status" value="1"/>
</dbReference>
<protein>
    <submittedName>
        <fullName evidence="1">Putative ATPase</fullName>
    </submittedName>
</protein>
<name>A0A4U8QJK5_9FIRM</name>
<accession>A0A4U8QJK5</accession>
<dbReference type="SUPFAM" id="SSF52540">
    <property type="entry name" value="P-loop containing nucleoside triphosphate hydrolases"/>
    <property type="match status" value="1"/>
</dbReference>
<keyword evidence="2" id="KW-1185">Reference proteome</keyword>
<dbReference type="GO" id="GO:0005524">
    <property type="term" value="F:ATP binding"/>
    <property type="evidence" value="ECO:0007669"/>
    <property type="project" value="InterPro"/>
</dbReference>
<dbReference type="AlphaFoldDB" id="A0A4U8QJK5"/>
<reference evidence="1 2" key="1">
    <citation type="journal article" date="2019" name="Anaerobe">
        <title>Detection of Robinsoniella peoriensis in multiple bone samples of a trauma patient.</title>
        <authorList>
            <person name="Schrottner P."/>
            <person name="Hartwich K."/>
            <person name="Bunk B."/>
            <person name="Schober I."/>
            <person name="Helbig S."/>
            <person name="Rudolph W.W."/>
            <person name="Gunzer F."/>
        </authorList>
    </citation>
    <scope>NUCLEOTIDE SEQUENCE [LARGE SCALE GENOMIC DNA]</scope>
    <source>
        <strain evidence="1 2">DSM 106044</strain>
    </source>
</reference>
<dbReference type="EMBL" id="QGQD01000039">
    <property type="protein sequence ID" value="TLD01406.1"/>
    <property type="molecule type" value="Genomic_DNA"/>
</dbReference>
<sequence length="465" mass="52395">MDDIIVRLHSVEIKNFKNTAYGKVEMPSRIHQGIVLDTSEILGIYGQNGSGKTTVIDTLFYVQKIIMGLSIPEELVNYITSGQDYAKVKAVFLVTGKERQFEVEYELWFRRTEENTAVISKESLSAAKIVQGEYTQKYLFMEYTAEDTEGVFTPKEMLEDVILGNEENGTNLIVAKKVARIHNCSYIFGETSREIFCNESGENFLDYAFLIQSLYNYAMMDLFVIRDSHSGAISADFLLPVAFRVTDRKSATRGDFVIALKEPTLVEESRFELLKQIVGEINIVLATIIPGMTLDIKDYGQQLVENGGVGRKVDLTSRRGEMEIPIRFESDGIVKIISILNVLIRAYSDPGICLVVDELDAGIYEYLLGELLDIFNKGAKGQLIFTSHNLRALEMLGNDSILFSTANPDNRYIRMEHTGNSLNLRDAYIRSITLGGQQECIYTDTDSIKIARSFRKAGREITNAR</sequence>
<dbReference type="Proteomes" id="UP000306509">
    <property type="component" value="Unassembled WGS sequence"/>
</dbReference>
<proteinExistence type="predicted"/>
<organism evidence="1 2">
    <name type="scientific">Robinsoniella peoriensis</name>
    <dbReference type="NCBI Taxonomy" id="180332"/>
    <lineage>
        <taxon>Bacteria</taxon>
        <taxon>Bacillati</taxon>
        <taxon>Bacillota</taxon>
        <taxon>Clostridia</taxon>
        <taxon>Lachnospirales</taxon>
        <taxon>Lachnospiraceae</taxon>
        <taxon>Robinsoniella</taxon>
    </lineage>
</organism>
<dbReference type="InterPro" id="IPR027417">
    <property type="entry name" value="P-loop_NTPase"/>
</dbReference>
<comment type="caution">
    <text evidence="1">The sequence shown here is derived from an EMBL/GenBank/DDBJ whole genome shotgun (WGS) entry which is preliminary data.</text>
</comment>
<dbReference type="GO" id="GO:0016887">
    <property type="term" value="F:ATP hydrolysis activity"/>
    <property type="evidence" value="ECO:0007669"/>
    <property type="project" value="InterPro"/>
</dbReference>
<dbReference type="STRING" id="180332.GCA_000797495_02252"/>
<dbReference type="OrthoDB" id="9809324at2"/>
<evidence type="ECO:0000313" key="1">
    <source>
        <dbReference type="EMBL" id="TLD01406.1"/>
    </source>
</evidence>